<organism evidence="8 9">
    <name type="scientific">Butyricimonas faecihominis</name>
    <dbReference type="NCBI Taxonomy" id="1472416"/>
    <lineage>
        <taxon>Bacteria</taxon>
        <taxon>Pseudomonadati</taxon>
        <taxon>Bacteroidota</taxon>
        <taxon>Bacteroidia</taxon>
        <taxon>Bacteroidales</taxon>
        <taxon>Odoribacteraceae</taxon>
        <taxon>Butyricimonas</taxon>
    </lineage>
</organism>
<comment type="similarity">
    <text evidence="2">Belongs to the SusD family.</text>
</comment>
<protein>
    <submittedName>
        <fullName evidence="8">Alkylhydroperoxidase/carboxymuconolactone decarboxylase family protein YurZ</fullName>
    </submittedName>
</protein>
<keyword evidence="8" id="KW-0560">Oxidoreductase</keyword>
<dbReference type="InterPro" id="IPR033985">
    <property type="entry name" value="SusD-like_N"/>
</dbReference>
<dbReference type="Proteomes" id="UP000546007">
    <property type="component" value="Unassembled WGS sequence"/>
</dbReference>
<dbReference type="InterPro" id="IPR011990">
    <property type="entry name" value="TPR-like_helical_dom_sf"/>
</dbReference>
<keyword evidence="9" id="KW-1185">Reference proteome</keyword>
<feature type="domain" description="SusD-like N-terminal" evidence="7">
    <location>
        <begin position="22"/>
        <end position="209"/>
    </location>
</feature>
<keyword evidence="4" id="KW-0472">Membrane</keyword>
<accession>A0A7W6MZ91</accession>
<evidence type="ECO:0000259" key="7">
    <source>
        <dbReference type="Pfam" id="PF14322"/>
    </source>
</evidence>
<evidence type="ECO:0000313" key="8">
    <source>
        <dbReference type="EMBL" id="MBB4026897.1"/>
    </source>
</evidence>
<dbReference type="GO" id="GO:0009279">
    <property type="term" value="C:cell outer membrane"/>
    <property type="evidence" value="ECO:0007669"/>
    <property type="project" value="UniProtKB-SubCell"/>
</dbReference>
<reference evidence="8 9" key="1">
    <citation type="submission" date="2020-08" db="EMBL/GenBank/DDBJ databases">
        <title>Genomic Encyclopedia of Type Strains, Phase IV (KMG-IV): sequencing the most valuable type-strain genomes for metagenomic binning, comparative biology and taxonomic classification.</title>
        <authorList>
            <person name="Goeker M."/>
        </authorList>
    </citation>
    <scope>NUCLEOTIDE SEQUENCE [LARGE SCALE GENOMIC DNA]</scope>
    <source>
        <strain evidence="8 9">DSM 105721</strain>
    </source>
</reference>
<evidence type="ECO:0000259" key="6">
    <source>
        <dbReference type="Pfam" id="PF07980"/>
    </source>
</evidence>
<comment type="caution">
    <text evidence="8">The sequence shown here is derived from an EMBL/GenBank/DDBJ whole genome shotgun (WGS) entry which is preliminary data.</text>
</comment>
<dbReference type="SUPFAM" id="SSF48452">
    <property type="entry name" value="TPR-like"/>
    <property type="match status" value="1"/>
</dbReference>
<name>A0A7W6MZ91_9BACT</name>
<sequence length="477" mass="54653">MKRKILLIGLLVITFGFVSCSDWFDVSPKSDVKADDLYSTESGFRDVLTGVYALMATENLYGRQMTFGYVDVLAQYYDRISLKSHEYIETVNFQYKEPVDEIAINNIWSTQYKAIVNLNTLLFYIDQNRYVFESENIYKIYKGEALALRAFLHFDMLRLFGPSPIMGEDLKAIPYMDSYTNIAKERSSVKEVLEKVVADLNAARELMKEVDSYGPEYENLKDSYADDRRLKNRYFHLNYYATTALLARVELYAGHTQEALNAAVEIIGEPENEPVQPFELAIESSSEDRLFESEILFTLDIANLENIIDPYFGETALKSGLTNSGTILAFSTTKRDNLFGKESPADDDYRLKNWFATTSSSNSLMSGKLTDSEQMPLIRLSELYYIAAECAGGSRGLDYLNKIRAHRGLVAYTDASKLEENIYKEYCKEFMNEGQMFYYYKRKNLSSMGVYSTKTVVPEEVYVLPLPVDEQDYGNKN</sequence>
<dbReference type="OrthoDB" id="727588at2"/>
<feature type="domain" description="RagB/SusD" evidence="6">
    <location>
        <begin position="349"/>
        <end position="442"/>
    </location>
</feature>
<evidence type="ECO:0000256" key="2">
    <source>
        <dbReference type="ARBA" id="ARBA00006275"/>
    </source>
</evidence>
<dbReference type="EMBL" id="JACIES010000007">
    <property type="protein sequence ID" value="MBB4026897.1"/>
    <property type="molecule type" value="Genomic_DNA"/>
</dbReference>
<dbReference type="RefSeq" id="WP_124317138.1">
    <property type="nucleotide sequence ID" value="NZ_AP028155.1"/>
</dbReference>
<dbReference type="Pfam" id="PF07980">
    <property type="entry name" value="SusD_RagB"/>
    <property type="match status" value="1"/>
</dbReference>
<evidence type="ECO:0000313" key="9">
    <source>
        <dbReference type="Proteomes" id="UP000546007"/>
    </source>
</evidence>
<comment type="subcellular location">
    <subcellularLocation>
        <location evidence="1">Cell outer membrane</location>
    </subcellularLocation>
</comment>
<dbReference type="PROSITE" id="PS51257">
    <property type="entry name" value="PROKAR_LIPOPROTEIN"/>
    <property type="match status" value="1"/>
</dbReference>
<keyword evidence="8" id="KW-0575">Peroxidase</keyword>
<evidence type="ECO:0000256" key="5">
    <source>
        <dbReference type="ARBA" id="ARBA00023237"/>
    </source>
</evidence>
<dbReference type="GO" id="GO:0004601">
    <property type="term" value="F:peroxidase activity"/>
    <property type="evidence" value="ECO:0007669"/>
    <property type="project" value="UniProtKB-KW"/>
</dbReference>
<keyword evidence="5" id="KW-0998">Cell outer membrane</keyword>
<gene>
    <name evidence="8" type="ORF">GGR14_002700</name>
</gene>
<proteinExistence type="inferred from homology"/>
<dbReference type="Gene3D" id="1.25.40.390">
    <property type="match status" value="2"/>
</dbReference>
<evidence type="ECO:0000256" key="3">
    <source>
        <dbReference type="ARBA" id="ARBA00022729"/>
    </source>
</evidence>
<dbReference type="Pfam" id="PF14322">
    <property type="entry name" value="SusD-like_3"/>
    <property type="match status" value="1"/>
</dbReference>
<dbReference type="AlphaFoldDB" id="A0A7W6MZ91"/>
<evidence type="ECO:0000256" key="1">
    <source>
        <dbReference type="ARBA" id="ARBA00004442"/>
    </source>
</evidence>
<dbReference type="InterPro" id="IPR012944">
    <property type="entry name" value="SusD_RagB_dom"/>
</dbReference>
<dbReference type="GeneID" id="93102295"/>
<keyword evidence="3" id="KW-0732">Signal</keyword>
<evidence type="ECO:0000256" key="4">
    <source>
        <dbReference type="ARBA" id="ARBA00023136"/>
    </source>
</evidence>